<dbReference type="Proteomes" id="UP000640052">
    <property type="component" value="Unassembled WGS sequence"/>
</dbReference>
<reference evidence="1" key="1">
    <citation type="submission" date="2021-01" db="EMBL/GenBank/DDBJ databases">
        <title>Whole genome shotgun sequence of Acrocarpospora phusangensis NBRC 108782.</title>
        <authorList>
            <person name="Komaki H."/>
            <person name="Tamura T."/>
        </authorList>
    </citation>
    <scope>NUCLEOTIDE SEQUENCE</scope>
    <source>
        <strain evidence="1">NBRC 108782</strain>
    </source>
</reference>
<organism evidence="1 2">
    <name type="scientific">Acrocarpospora phusangensis</name>
    <dbReference type="NCBI Taxonomy" id="1070424"/>
    <lineage>
        <taxon>Bacteria</taxon>
        <taxon>Bacillati</taxon>
        <taxon>Actinomycetota</taxon>
        <taxon>Actinomycetes</taxon>
        <taxon>Streptosporangiales</taxon>
        <taxon>Streptosporangiaceae</taxon>
        <taxon>Acrocarpospora</taxon>
    </lineage>
</organism>
<name>A0A919QAA8_9ACTN</name>
<dbReference type="EMBL" id="BOOA01000005">
    <property type="protein sequence ID" value="GIH22707.1"/>
    <property type="molecule type" value="Genomic_DNA"/>
</dbReference>
<protein>
    <submittedName>
        <fullName evidence="1">Uncharacterized protein</fullName>
    </submittedName>
</protein>
<comment type="caution">
    <text evidence="1">The sequence shown here is derived from an EMBL/GenBank/DDBJ whole genome shotgun (WGS) entry which is preliminary data.</text>
</comment>
<evidence type="ECO:0000313" key="2">
    <source>
        <dbReference type="Proteomes" id="UP000640052"/>
    </source>
</evidence>
<gene>
    <name evidence="1" type="ORF">Aph01nite_10170</name>
</gene>
<dbReference type="RefSeq" id="WP_204039533.1">
    <property type="nucleotide sequence ID" value="NZ_BOOA01000005.1"/>
</dbReference>
<keyword evidence="2" id="KW-1185">Reference proteome</keyword>
<dbReference type="AlphaFoldDB" id="A0A919QAA8"/>
<sequence>MANPKKKGAAARLGKAVAQGAGASPQRAGQAEELVKFLAVTRLVIEGPACDVRRLPLPDVAAGVARVLDRGGLDRVRIRYGGGPMSASGALIRVGVEPEAYVTTAVTRLLEAIPDIEPDLPLRAVMGDNPKGGRKNWPSEPERMLRLVEAVVAAAVQAELNLLDAYRQLAPEMIRNTARFVRAHFTRNGWEHGAAFELIWPGVLDRLPLRLPAIHQTKLPALTLKHDVFSPKDGYDTVLDHPNFVFPYQYKAVQCARKELIGEPRPSNLRKSNADVNCSASFMEQRVGDGIRNLAWGHWVPGPAVPKADRVRNKRTYGPPGNTAGWKRVSRVGAVTLHTDYLLEAAWRKLSAAFARYGGDQMNVYEALEADEMRTQIVGILGGPNVYSDMPPWEFRDMGRAWLDGCLPGWQDEMNELLHGVRGHTQHPDGPLEVRLIASHQRDRLIAVLTEFDLLDPSVTP</sequence>
<proteinExistence type="predicted"/>
<accession>A0A919QAA8</accession>
<evidence type="ECO:0000313" key="1">
    <source>
        <dbReference type="EMBL" id="GIH22707.1"/>
    </source>
</evidence>